<comment type="caution">
    <text evidence="2">The sequence shown here is derived from an EMBL/GenBank/DDBJ whole genome shotgun (WGS) entry which is preliminary data.</text>
</comment>
<reference evidence="2 3" key="1">
    <citation type="submission" date="2017-12" db="EMBL/GenBank/DDBJ databases">
        <title>Comparative genomics of Botrytis spp.</title>
        <authorList>
            <person name="Valero-Jimenez C.A."/>
            <person name="Tapia P."/>
            <person name="Veloso J."/>
            <person name="Silva-Moreno E."/>
            <person name="Staats M."/>
            <person name="Valdes J.H."/>
            <person name="Van Kan J.A.L."/>
        </authorList>
    </citation>
    <scope>NUCLEOTIDE SEQUENCE [LARGE SCALE GENOMIC DNA]</scope>
    <source>
        <strain evidence="2 3">Bt9001</strain>
    </source>
</reference>
<evidence type="ECO:0000313" key="2">
    <source>
        <dbReference type="EMBL" id="TGO17165.1"/>
    </source>
</evidence>
<name>A0A4Z1EY03_9HELO</name>
<dbReference type="Proteomes" id="UP000297777">
    <property type="component" value="Unassembled WGS sequence"/>
</dbReference>
<feature type="compositionally biased region" description="Acidic residues" evidence="1">
    <location>
        <begin position="172"/>
        <end position="181"/>
    </location>
</feature>
<feature type="compositionally biased region" description="Acidic residues" evidence="1">
    <location>
        <begin position="207"/>
        <end position="227"/>
    </location>
</feature>
<feature type="compositionally biased region" description="Low complexity" evidence="1">
    <location>
        <begin position="254"/>
        <end position="263"/>
    </location>
</feature>
<protein>
    <submittedName>
        <fullName evidence="2">Uncharacterized protein</fullName>
    </submittedName>
</protein>
<feature type="compositionally biased region" description="Acidic residues" evidence="1">
    <location>
        <begin position="294"/>
        <end position="316"/>
    </location>
</feature>
<feature type="compositionally biased region" description="Gly residues" evidence="1">
    <location>
        <begin position="152"/>
        <end position="168"/>
    </location>
</feature>
<feature type="compositionally biased region" description="Basic residues" evidence="1">
    <location>
        <begin position="279"/>
        <end position="289"/>
    </location>
</feature>
<accession>A0A4Z1EY03</accession>
<feature type="compositionally biased region" description="Polar residues" evidence="1">
    <location>
        <begin position="229"/>
        <end position="244"/>
    </location>
</feature>
<feature type="compositionally biased region" description="Acidic residues" evidence="1">
    <location>
        <begin position="131"/>
        <end position="150"/>
    </location>
</feature>
<proteinExistence type="predicted"/>
<dbReference type="AlphaFoldDB" id="A0A4Z1EY03"/>
<organism evidence="2 3">
    <name type="scientific">Botrytis tulipae</name>
    <dbReference type="NCBI Taxonomy" id="87230"/>
    <lineage>
        <taxon>Eukaryota</taxon>
        <taxon>Fungi</taxon>
        <taxon>Dikarya</taxon>
        <taxon>Ascomycota</taxon>
        <taxon>Pezizomycotina</taxon>
        <taxon>Leotiomycetes</taxon>
        <taxon>Helotiales</taxon>
        <taxon>Sclerotiniaceae</taxon>
        <taxon>Botrytis</taxon>
    </lineage>
</organism>
<dbReference type="OrthoDB" id="3557247at2759"/>
<keyword evidence="3" id="KW-1185">Reference proteome</keyword>
<gene>
    <name evidence="2" type="ORF">BTUL_0020g00510</name>
</gene>
<evidence type="ECO:0000313" key="3">
    <source>
        <dbReference type="Proteomes" id="UP000297777"/>
    </source>
</evidence>
<evidence type="ECO:0000256" key="1">
    <source>
        <dbReference type="SAM" id="MobiDB-lite"/>
    </source>
</evidence>
<feature type="region of interest" description="Disordered" evidence="1">
    <location>
        <begin position="111"/>
        <end position="316"/>
    </location>
</feature>
<dbReference type="EMBL" id="PQXH01000020">
    <property type="protein sequence ID" value="TGO17165.1"/>
    <property type="molecule type" value="Genomic_DNA"/>
</dbReference>
<sequence length="316" mass="35086">MPKRVRPASELTSEEKVKLMNWSVQADPVLRFETEIVARCIKDNTFRRFIPVTPKREDITSSREWAVKFYKRIWDEGKFISATPQQINFKHMMETCTIRGRGMKMKQIEIRNSDRPKKRKAWIPNTIDIPDYVDESEAGEGDGDGQEEIAEGGTGEGTLGGSAEGSGGINSESDECYEEDGSLATDESEKKNSNDGSGQEETKEEQVGDEESNDDANDDNVNDDDASSTEADNQNQAVDKQNIQPKKRGRRSPGESSSSSSGGTAQVERSGMSEFALKSRMKSSKKKLKTGNEQDGEQEFEQDVELDGEQEAGENS</sequence>